<dbReference type="PANTHER" id="PTHR43479">
    <property type="entry name" value="ACREF/ENVCD OPERON REPRESSOR-RELATED"/>
    <property type="match status" value="1"/>
</dbReference>
<proteinExistence type="predicted"/>
<comment type="caution">
    <text evidence="4">The sequence shown here is derived from an EMBL/GenBank/DDBJ whole genome shotgun (WGS) entry which is preliminary data.</text>
</comment>
<feature type="DNA-binding region" description="H-T-H motif" evidence="2">
    <location>
        <begin position="34"/>
        <end position="53"/>
    </location>
</feature>
<keyword evidence="5" id="KW-1185">Reference proteome</keyword>
<name>A0ABS6T940_9ENTE</name>
<keyword evidence="1 2" id="KW-0238">DNA-binding</keyword>
<sequence length="213" mass="25212">MPKDTFFRLNQEKRDRILEAAKIEFSKHPLKDASIAEIIRLAEVPRGSFYQYFEDKEDLYFYYFDQLRKDRSEELIAAIKAADGDLFTGYDHYFSAFISDLFNGKDAAFYRNLFLHMDYRASRKVTEGQSQRTHQHKVIPELLLIINKKPLKVENDEQLAVLIRYLMNMFFTTIGQGYHERMKNPDYPIEQIVTNLKLGLSWLRDGAYRKDGE</sequence>
<reference evidence="4 5" key="1">
    <citation type="submission" date="2021-06" db="EMBL/GenBank/DDBJ databases">
        <title>Enterococcus alishanensis sp. nov., a novel lactic acid bacterium isolated from fresh coffee beans.</title>
        <authorList>
            <person name="Chen Y.-S."/>
        </authorList>
    </citation>
    <scope>NUCLEOTIDE SEQUENCE [LARGE SCALE GENOMIC DNA]</scope>
    <source>
        <strain evidence="4 5">ALS3</strain>
    </source>
</reference>
<evidence type="ECO:0000256" key="2">
    <source>
        <dbReference type="PROSITE-ProRule" id="PRU00335"/>
    </source>
</evidence>
<evidence type="ECO:0000259" key="3">
    <source>
        <dbReference type="PROSITE" id="PS50977"/>
    </source>
</evidence>
<accession>A0ABS6T940</accession>
<dbReference type="Pfam" id="PF17924">
    <property type="entry name" value="TetR_C_19"/>
    <property type="match status" value="1"/>
</dbReference>
<dbReference type="Proteomes" id="UP000774130">
    <property type="component" value="Unassembled WGS sequence"/>
</dbReference>
<dbReference type="PANTHER" id="PTHR43479:SF11">
    <property type="entry name" value="ACREF_ENVCD OPERON REPRESSOR-RELATED"/>
    <property type="match status" value="1"/>
</dbReference>
<dbReference type="Pfam" id="PF00440">
    <property type="entry name" value="TetR_N"/>
    <property type="match status" value="1"/>
</dbReference>
<dbReference type="RefSeq" id="WP_218324480.1">
    <property type="nucleotide sequence ID" value="NZ_JAHUZB010000001.1"/>
</dbReference>
<evidence type="ECO:0000313" key="5">
    <source>
        <dbReference type="Proteomes" id="UP000774130"/>
    </source>
</evidence>
<evidence type="ECO:0000313" key="4">
    <source>
        <dbReference type="EMBL" id="MBV7389417.1"/>
    </source>
</evidence>
<evidence type="ECO:0000256" key="1">
    <source>
        <dbReference type="ARBA" id="ARBA00023125"/>
    </source>
</evidence>
<dbReference type="InterPro" id="IPR050624">
    <property type="entry name" value="HTH-type_Tx_Regulator"/>
</dbReference>
<dbReference type="InterPro" id="IPR001647">
    <property type="entry name" value="HTH_TetR"/>
</dbReference>
<protein>
    <submittedName>
        <fullName evidence="4">TetR family transcriptional regulator</fullName>
    </submittedName>
</protein>
<dbReference type="EMBL" id="JAHUZB010000001">
    <property type="protein sequence ID" value="MBV7389417.1"/>
    <property type="molecule type" value="Genomic_DNA"/>
</dbReference>
<gene>
    <name evidence="4" type="ORF">KUA55_01900</name>
</gene>
<feature type="domain" description="HTH tetR-type" evidence="3">
    <location>
        <begin position="11"/>
        <end position="71"/>
    </location>
</feature>
<organism evidence="4 5">
    <name type="scientific">Enterococcus alishanensis</name>
    <dbReference type="NCBI Taxonomy" id="1303817"/>
    <lineage>
        <taxon>Bacteria</taxon>
        <taxon>Bacillati</taxon>
        <taxon>Bacillota</taxon>
        <taxon>Bacilli</taxon>
        <taxon>Lactobacillales</taxon>
        <taxon>Enterococcaceae</taxon>
        <taxon>Enterococcus</taxon>
    </lineage>
</organism>
<dbReference type="PROSITE" id="PS50977">
    <property type="entry name" value="HTH_TETR_2"/>
    <property type="match status" value="1"/>
</dbReference>